<protein>
    <recommendedName>
        <fullName evidence="1">P2X purinoreceptor 7 intracellular domain-containing protein</fullName>
    </recommendedName>
</protein>
<dbReference type="InterPro" id="IPR046815">
    <property type="entry name" value="P2RX7_C"/>
</dbReference>
<name>A0ABD0JY08_9CAEN</name>
<dbReference type="Pfam" id="PF20478">
    <property type="entry name" value="P2RX7_C"/>
    <property type="match status" value="1"/>
</dbReference>
<dbReference type="PANTHER" id="PTHR36981">
    <property type="entry name" value="ZGC:195170"/>
    <property type="match status" value="1"/>
</dbReference>
<comment type="caution">
    <text evidence="2">The sequence shown here is derived from an EMBL/GenBank/DDBJ whole genome shotgun (WGS) entry which is preliminary data.</text>
</comment>
<feature type="domain" description="P2X purinoreceptor 7 intracellular" evidence="1">
    <location>
        <begin position="31"/>
        <end position="79"/>
    </location>
</feature>
<evidence type="ECO:0000313" key="2">
    <source>
        <dbReference type="EMBL" id="KAK7479609.1"/>
    </source>
</evidence>
<accession>A0ABD0JY08</accession>
<dbReference type="PANTHER" id="PTHR36981:SF1">
    <property type="entry name" value="P2X PURINORECEPTOR 7 INTRACELLULAR DOMAIN-CONTAINING PROTEIN"/>
    <property type="match status" value="1"/>
</dbReference>
<organism evidence="2 3">
    <name type="scientific">Batillaria attramentaria</name>
    <dbReference type="NCBI Taxonomy" id="370345"/>
    <lineage>
        <taxon>Eukaryota</taxon>
        <taxon>Metazoa</taxon>
        <taxon>Spiralia</taxon>
        <taxon>Lophotrochozoa</taxon>
        <taxon>Mollusca</taxon>
        <taxon>Gastropoda</taxon>
        <taxon>Caenogastropoda</taxon>
        <taxon>Sorbeoconcha</taxon>
        <taxon>Cerithioidea</taxon>
        <taxon>Batillariidae</taxon>
        <taxon>Batillaria</taxon>
    </lineage>
</organism>
<dbReference type="AlphaFoldDB" id="A0ABD0JY08"/>
<evidence type="ECO:0000313" key="3">
    <source>
        <dbReference type="Proteomes" id="UP001519460"/>
    </source>
</evidence>
<keyword evidence="3" id="KW-1185">Reference proteome</keyword>
<evidence type="ECO:0000259" key="1">
    <source>
        <dbReference type="Pfam" id="PF20478"/>
    </source>
</evidence>
<gene>
    <name evidence="2" type="ORF">BaRGS_00029158</name>
</gene>
<sequence length="87" mass="9939">MSAEGVECICHHPGFDAVCLNIWMLNVAYYSRHRYVAYQQLTRLVWGYLGKDIRVVLPSCAVTTIRKHFPSADGIYTGYLEPEKSTQ</sequence>
<dbReference type="Proteomes" id="UP001519460">
    <property type="component" value="Unassembled WGS sequence"/>
</dbReference>
<reference evidence="2 3" key="1">
    <citation type="journal article" date="2023" name="Sci. Data">
        <title>Genome assembly of the Korean intertidal mud-creeper Batillaria attramentaria.</title>
        <authorList>
            <person name="Patra A.K."/>
            <person name="Ho P.T."/>
            <person name="Jun S."/>
            <person name="Lee S.J."/>
            <person name="Kim Y."/>
            <person name="Won Y.J."/>
        </authorList>
    </citation>
    <scope>NUCLEOTIDE SEQUENCE [LARGE SCALE GENOMIC DNA]</scope>
    <source>
        <strain evidence="2">Wonlab-2016</strain>
    </source>
</reference>
<dbReference type="EMBL" id="JACVVK020000299">
    <property type="protein sequence ID" value="KAK7479609.1"/>
    <property type="molecule type" value="Genomic_DNA"/>
</dbReference>
<proteinExistence type="predicted"/>